<dbReference type="EMBL" id="JABANE010000012">
    <property type="protein sequence ID" value="NME67545.1"/>
    <property type="molecule type" value="Genomic_DNA"/>
</dbReference>
<feature type="chain" id="PRO_5031223150" evidence="1">
    <location>
        <begin position="24"/>
        <end position="380"/>
    </location>
</feature>
<dbReference type="PROSITE" id="PS51257">
    <property type="entry name" value="PROKAR_LIPOPROTEIN"/>
    <property type="match status" value="1"/>
</dbReference>
<dbReference type="SUPFAM" id="SSF54001">
    <property type="entry name" value="Cysteine proteinases"/>
    <property type="match status" value="1"/>
</dbReference>
<keyword evidence="1" id="KW-0732">Signal</keyword>
<dbReference type="Proteomes" id="UP000576082">
    <property type="component" value="Unassembled WGS sequence"/>
</dbReference>
<evidence type="ECO:0000256" key="1">
    <source>
        <dbReference type="SAM" id="SignalP"/>
    </source>
</evidence>
<accession>A0A7X9RSR1</accession>
<protein>
    <submittedName>
        <fullName evidence="2">Transglutaminase domain-containing protein</fullName>
    </submittedName>
</protein>
<evidence type="ECO:0000313" key="2">
    <source>
        <dbReference type="EMBL" id="NME67545.1"/>
    </source>
</evidence>
<gene>
    <name evidence="2" type="ORF">HHU12_06175</name>
</gene>
<comment type="caution">
    <text evidence="2">The sequence shown here is derived from an EMBL/GenBank/DDBJ whole genome shotgun (WGS) entry which is preliminary data.</text>
</comment>
<dbReference type="RefSeq" id="WP_169655882.1">
    <property type="nucleotide sequence ID" value="NZ_JABANE010000012.1"/>
</dbReference>
<keyword evidence="3" id="KW-1185">Reference proteome</keyword>
<sequence>MKLSNIKLLLFLFPFFVSCTATKNQPSNEKLIVKTKTGELAILINEGSNRHFSWRDIKPSQNKLKWDLSFYETSEKVIVKSDIDSVEFIMKNHSSKMVQFDFGNDSTVDVQFISDDFKTQEIQFDSNNGIGYQVKYQETPSKYLKELEKKYPMDLKGENKSDTETVLEVLHWVGSRWKHNGSNSPSKSDAITILDEVNEGQRFPCFAFAIVLRDQLSVLGYKARTIYLKTADAATSNYPSGHVATEVYLDDLEKWAYVDGQFNAMPMVNDIPLNAVEFQTALTNNYKNVIVKTLNTEPVYKNNFNDFIYPYLYYIETSLDNRYEKDKRFKIDGKRNMMLVPLGADNLKKTKFYGSNIDYCVYTNSLEDFYAKPNIENKDI</sequence>
<feature type="signal peptide" evidence="1">
    <location>
        <begin position="1"/>
        <end position="23"/>
    </location>
</feature>
<evidence type="ECO:0000313" key="3">
    <source>
        <dbReference type="Proteomes" id="UP000576082"/>
    </source>
</evidence>
<reference evidence="2 3" key="1">
    <citation type="submission" date="2020-04" db="EMBL/GenBank/DDBJ databases">
        <title>Flammeovirga sp. SR4, a novel species isolated from seawater.</title>
        <authorList>
            <person name="Wang X."/>
        </authorList>
    </citation>
    <scope>NUCLEOTIDE SEQUENCE [LARGE SCALE GENOMIC DNA]</scope>
    <source>
        <strain evidence="2 3">ATCC 23126</strain>
    </source>
</reference>
<organism evidence="2 3">
    <name type="scientific">Flammeovirga aprica JL-4</name>
    <dbReference type="NCBI Taxonomy" id="694437"/>
    <lineage>
        <taxon>Bacteria</taxon>
        <taxon>Pseudomonadati</taxon>
        <taxon>Bacteroidota</taxon>
        <taxon>Cytophagia</taxon>
        <taxon>Cytophagales</taxon>
        <taxon>Flammeovirgaceae</taxon>
        <taxon>Flammeovirga</taxon>
    </lineage>
</organism>
<proteinExistence type="predicted"/>
<name>A0A7X9RSR1_9BACT</name>
<dbReference type="InterPro" id="IPR038765">
    <property type="entry name" value="Papain-like_cys_pep_sf"/>
</dbReference>
<dbReference type="AlphaFoldDB" id="A0A7X9RSR1"/>